<gene>
    <name evidence="1" type="ORF">LptCag_1877</name>
</gene>
<dbReference type="EMBL" id="JPGK01000008">
    <property type="protein sequence ID" value="KGA93182.1"/>
    <property type="molecule type" value="Genomic_DNA"/>
</dbReference>
<name>A0A094WBY8_9BACT</name>
<accession>A0A094WBY8</accession>
<protein>
    <submittedName>
        <fullName evidence="1">Uncharacterized protein</fullName>
    </submittedName>
</protein>
<evidence type="ECO:0000313" key="1">
    <source>
        <dbReference type="EMBL" id="KGA93182.1"/>
    </source>
</evidence>
<organism evidence="1 2">
    <name type="scientific">Leptospirillum ferriphilum</name>
    <dbReference type="NCBI Taxonomy" id="178606"/>
    <lineage>
        <taxon>Bacteria</taxon>
        <taxon>Pseudomonadati</taxon>
        <taxon>Nitrospirota</taxon>
        <taxon>Nitrospiria</taxon>
        <taxon>Nitrospirales</taxon>
        <taxon>Nitrospiraceae</taxon>
        <taxon>Leptospirillum</taxon>
    </lineage>
</organism>
<dbReference type="PATRIC" id="fig|178606.4.peg.2131"/>
<proteinExistence type="predicted"/>
<sequence length="40" mass="4681">MRTRNMLEGPPDVLPEDNPVGRFGKYGCRQFPVWPFYPGR</sequence>
<dbReference type="Proteomes" id="UP000029452">
    <property type="component" value="Unassembled WGS sequence"/>
</dbReference>
<comment type="caution">
    <text evidence="1">The sequence shown here is derived from an EMBL/GenBank/DDBJ whole genome shotgun (WGS) entry which is preliminary data.</text>
</comment>
<reference evidence="1 2" key="1">
    <citation type="submission" date="2014-06" db="EMBL/GenBank/DDBJ databases">
        <title>Draft genome sequence of iron oxidizing acidophile Leptospirillum ferriphilum DSM14647.</title>
        <authorList>
            <person name="Cardenas J.P."/>
            <person name="Lazcano M."/>
            <person name="Ossandon F.J."/>
            <person name="Corbett M."/>
            <person name="Holmes D.S."/>
            <person name="Watkin E."/>
        </authorList>
    </citation>
    <scope>NUCLEOTIDE SEQUENCE [LARGE SCALE GENOMIC DNA]</scope>
    <source>
        <strain evidence="1 2">DSM 14647</strain>
    </source>
</reference>
<dbReference type="AlphaFoldDB" id="A0A094WBY8"/>
<evidence type="ECO:0000313" key="2">
    <source>
        <dbReference type="Proteomes" id="UP000029452"/>
    </source>
</evidence>